<dbReference type="InterPro" id="IPR003593">
    <property type="entry name" value="AAA+_ATPase"/>
</dbReference>
<keyword evidence="4" id="KW-0997">Cell inner membrane</keyword>
<keyword evidence="3" id="KW-1003">Cell membrane</keyword>
<keyword evidence="8" id="KW-0472">Membrane</keyword>
<dbReference type="SUPFAM" id="SSF52540">
    <property type="entry name" value="P-loop containing nucleoside triphosphate hydrolases"/>
    <property type="match status" value="1"/>
</dbReference>
<name>A0ABW1VZ65_9GAMM</name>
<reference evidence="11" key="1">
    <citation type="journal article" date="2019" name="Int. J. Syst. Evol. Microbiol.">
        <title>The Global Catalogue of Microorganisms (GCM) 10K type strain sequencing project: providing services to taxonomists for standard genome sequencing and annotation.</title>
        <authorList>
            <consortium name="The Broad Institute Genomics Platform"/>
            <consortium name="The Broad Institute Genome Sequencing Center for Infectious Disease"/>
            <person name="Wu L."/>
            <person name="Ma J."/>
        </authorList>
    </citation>
    <scope>NUCLEOTIDE SEQUENCE [LARGE SCALE GENOMIC DNA]</scope>
    <source>
        <strain evidence="11">CGMCC 1.18518</strain>
    </source>
</reference>
<feature type="domain" description="ABC transporter" evidence="9">
    <location>
        <begin position="4"/>
        <end position="235"/>
    </location>
</feature>
<keyword evidence="5" id="KW-0547">Nucleotide-binding</keyword>
<dbReference type="Pfam" id="PF00005">
    <property type="entry name" value="ABC_tran"/>
    <property type="match status" value="1"/>
</dbReference>
<accession>A0ABW1VZ65</accession>
<evidence type="ECO:0000256" key="2">
    <source>
        <dbReference type="ARBA" id="ARBA00022448"/>
    </source>
</evidence>
<keyword evidence="6 10" id="KW-0067">ATP-binding</keyword>
<dbReference type="Gene3D" id="3.40.50.300">
    <property type="entry name" value="P-loop containing nucleotide triphosphate hydrolases"/>
    <property type="match status" value="1"/>
</dbReference>
<dbReference type="CDD" id="cd03293">
    <property type="entry name" value="ABC_NrtD_SsuB_transporters"/>
    <property type="match status" value="1"/>
</dbReference>
<organism evidence="10 11">
    <name type="scientific">Tatumella terrea</name>
    <dbReference type="NCBI Taxonomy" id="419007"/>
    <lineage>
        <taxon>Bacteria</taxon>
        <taxon>Pseudomonadati</taxon>
        <taxon>Pseudomonadota</taxon>
        <taxon>Gammaproteobacteria</taxon>
        <taxon>Enterobacterales</taxon>
        <taxon>Erwiniaceae</taxon>
        <taxon>Tatumella</taxon>
    </lineage>
</organism>
<dbReference type="PANTHER" id="PTHR42788">
    <property type="entry name" value="TAURINE IMPORT ATP-BINDING PROTEIN-RELATED"/>
    <property type="match status" value="1"/>
</dbReference>
<comment type="caution">
    <text evidence="10">The sequence shown here is derived from an EMBL/GenBank/DDBJ whole genome shotgun (WGS) entry which is preliminary data.</text>
</comment>
<evidence type="ECO:0000256" key="1">
    <source>
        <dbReference type="ARBA" id="ARBA00006526"/>
    </source>
</evidence>
<sequence length="263" mass="29186">MSRLTAQNISLGYPKGRTFRPIIEDFSLTLEQGKITVLLGSSGCGKSTILNILAGFKAPDHGEITLDGQRLTAPSGQRAVVFQDDALMPWLNAIDNVALGLRIRGVSKAERRQQAQHYLRLVGLADYAQHAIHELSGGQRQRLGLARVLAIQPEFILLDEPFGALDALTREKMQRLLLQIWKETGVGILLITHSVDEGLLLASSLYVLKGPPLDIIGRFSPEFSRRFGQEEKVKSLKTDPLFAEQRQKILELLLEEDDDSPGR</sequence>
<evidence type="ECO:0000256" key="4">
    <source>
        <dbReference type="ARBA" id="ARBA00022519"/>
    </source>
</evidence>
<evidence type="ECO:0000259" key="9">
    <source>
        <dbReference type="PROSITE" id="PS50893"/>
    </source>
</evidence>
<protein>
    <submittedName>
        <fullName evidence="10">Taurine ABC transporter ATP-binding protein</fullName>
    </submittedName>
</protein>
<dbReference type="RefSeq" id="WP_212714952.1">
    <property type="nucleotide sequence ID" value="NZ_BAAAFX010000005.1"/>
</dbReference>
<dbReference type="PANTHER" id="PTHR42788:SF18">
    <property type="entry name" value="TAURINE IMPORT ATP-BINDING PROTEIN TAUB"/>
    <property type="match status" value="1"/>
</dbReference>
<evidence type="ECO:0000256" key="6">
    <source>
        <dbReference type="ARBA" id="ARBA00022840"/>
    </source>
</evidence>
<evidence type="ECO:0000256" key="5">
    <source>
        <dbReference type="ARBA" id="ARBA00022741"/>
    </source>
</evidence>
<gene>
    <name evidence="10" type="ORF">ACFP9W_12090</name>
</gene>
<evidence type="ECO:0000256" key="3">
    <source>
        <dbReference type="ARBA" id="ARBA00022475"/>
    </source>
</evidence>
<dbReference type="PROSITE" id="PS50893">
    <property type="entry name" value="ABC_TRANSPORTER_2"/>
    <property type="match status" value="1"/>
</dbReference>
<evidence type="ECO:0000313" key="11">
    <source>
        <dbReference type="Proteomes" id="UP001596230"/>
    </source>
</evidence>
<dbReference type="InterPro" id="IPR050166">
    <property type="entry name" value="ABC_transporter_ATP-bind"/>
</dbReference>
<dbReference type="EMBL" id="JBHSUB010000014">
    <property type="protein sequence ID" value="MFC6378799.1"/>
    <property type="molecule type" value="Genomic_DNA"/>
</dbReference>
<dbReference type="PROSITE" id="PS00211">
    <property type="entry name" value="ABC_TRANSPORTER_1"/>
    <property type="match status" value="1"/>
</dbReference>
<dbReference type="Proteomes" id="UP001596230">
    <property type="component" value="Unassembled WGS sequence"/>
</dbReference>
<dbReference type="InterPro" id="IPR027417">
    <property type="entry name" value="P-loop_NTPase"/>
</dbReference>
<evidence type="ECO:0000313" key="10">
    <source>
        <dbReference type="EMBL" id="MFC6378799.1"/>
    </source>
</evidence>
<evidence type="ECO:0000256" key="8">
    <source>
        <dbReference type="ARBA" id="ARBA00023136"/>
    </source>
</evidence>
<dbReference type="SMART" id="SM00382">
    <property type="entry name" value="AAA"/>
    <property type="match status" value="1"/>
</dbReference>
<proteinExistence type="inferred from homology"/>
<comment type="similarity">
    <text evidence="1">Belongs to the ABC transporter superfamily. Drug exporter-2 (TC 3.A.1.117) family.</text>
</comment>
<evidence type="ECO:0000256" key="7">
    <source>
        <dbReference type="ARBA" id="ARBA00022967"/>
    </source>
</evidence>
<keyword evidence="2" id="KW-0813">Transport</keyword>
<keyword evidence="7" id="KW-1278">Translocase</keyword>
<dbReference type="InterPro" id="IPR003439">
    <property type="entry name" value="ABC_transporter-like_ATP-bd"/>
</dbReference>
<dbReference type="InterPro" id="IPR017871">
    <property type="entry name" value="ABC_transporter-like_CS"/>
</dbReference>
<keyword evidence="11" id="KW-1185">Reference proteome</keyword>
<dbReference type="GO" id="GO:0005524">
    <property type="term" value="F:ATP binding"/>
    <property type="evidence" value="ECO:0007669"/>
    <property type="project" value="UniProtKB-KW"/>
</dbReference>